<proteinExistence type="predicted"/>
<evidence type="ECO:0000313" key="1">
    <source>
        <dbReference type="EMBL" id="KAK8207598.1"/>
    </source>
</evidence>
<dbReference type="EMBL" id="JAMKPW020000021">
    <property type="protein sequence ID" value="KAK8207598.1"/>
    <property type="molecule type" value="Genomic_DNA"/>
</dbReference>
<sequence length="586" mass="64105">MGSTDVDIEKHASTPPSPSTDTSSTPTSRSNTPPPDEKADITAVAAPPANTSEVLDIVHSPSHSRSPSTKRPAPSISSSVHRDPVKIPRSKRRGLLARVAVLAEVEEPKDYTRRTKWIITFIIAIAGAAAPMGSGIILPALTDIDKAFDTSPTITNLSVAMFMLSMSIFPLWWSSFSETLGRRTIYLISFLLFLVFNILSAVSTGIAMFIVMRILSGGAAASVQAVGAGTIADIWEVRERGRAMGIFYLGPLCGPLISPIVGGALADGLGWRSDMWFLVVYGVVLWLAILFFLPETLKARKSVAAEAEAEVVTQIAGDGKAAERPGLTRMMTRQSVHAKTKKYATVLRRWFLDPLAIVLHLRNPAVAITVYYASITFGSLYVLNISVQQTFSAQPYHFSTIIVGLLYIPNSLGYIIASIFGGRWVDAIMHREARKAGRYDDHGKLVFRPEDRMKENAYAGAILYPAGLLWYGWTAGNGVMWVAPMFANFFFGLGSMLIFAMATTMLTEFMPKKASHGIALNNFVRNIFSCVGGVVASPLIDAIGDGWLFTILSIWCFLSGVIVVWAMKRFGPHWREAMDKRLNEEN</sequence>
<gene>
    <name evidence="1" type="ORF">M8818_004252</name>
</gene>
<protein>
    <submittedName>
        <fullName evidence="1">Uncharacterized protein</fullName>
    </submittedName>
</protein>
<organism evidence="1 2">
    <name type="scientific">Zalaria obscura</name>
    <dbReference type="NCBI Taxonomy" id="2024903"/>
    <lineage>
        <taxon>Eukaryota</taxon>
        <taxon>Fungi</taxon>
        <taxon>Dikarya</taxon>
        <taxon>Ascomycota</taxon>
        <taxon>Pezizomycotina</taxon>
        <taxon>Dothideomycetes</taxon>
        <taxon>Dothideomycetidae</taxon>
        <taxon>Dothideales</taxon>
        <taxon>Zalariaceae</taxon>
        <taxon>Zalaria</taxon>
    </lineage>
</organism>
<keyword evidence="2" id="KW-1185">Reference proteome</keyword>
<name>A0ACC3SC52_9PEZI</name>
<accession>A0ACC3SC52</accession>
<reference evidence="1" key="1">
    <citation type="submission" date="2024-02" db="EMBL/GenBank/DDBJ databases">
        <title>Metagenome Assembled Genome of Zalaria obscura JY119.</title>
        <authorList>
            <person name="Vighnesh L."/>
            <person name="Jagadeeshwari U."/>
            <person name="Venkata Ramana C."/>
            <person name="Sasikala C."/>
        </authorList>
    </citation>
    <scope>NUCLEOTIDE SEQUENCE</scope>
    <source>
        <strain evidence="1">JY119</strain>
    </source>
</reference>
<comment type="caution">
    <text evidence="1">The sequence shown here is derived from an EMBL/GenBank/DDBJ whole genome shotgun (WGS) entry which is preliminary data.</text>
</comment>
<dbReference type="Proteomes" id="UP001320706">
    <property type="component" value="Unassembled WGS sequence"/>
</dbReference>
<evidence type="ECO:0000313" key="2">
    <source>
        <dbReference type="Proteomes" id="UP001320706"/>
    </source>
</evidence>